<gene>
    <name evidence="2" type="ORF">TSOC_007306</name>
</gene>
<dbReference type="Proteomes" id="UP000236333">
    <property type="component" value="Unassembled WGS sequence"/>
</dbReference>
<dbReference type="SUPFAM" id="SSF56112">
    <property type="entry name" value="Protein kinase-like (PK-like)"/>
    <property type="match status" value="1"/>
</dbReference>
<evidence type="ECO:0000313" key="3">
    <source>
        <dbReference type="Proteomes" id="UP000236333"/>
    </source>
</evidence>
<dbReference type="PANTHER" id="PTHR44329">
    <property type="entry name" value="SERINE/THREONINE-PROTEIN KINASE TNNI3K-RELATED"/>
    <property type="match status" value="1"/>
</dbReference>
<protein>
    <recommendedName>
        <fullName evidence="1">Protein kinase domain-containing protein</fullName>
    </recommendedName>
</protein>
<feature type="domain" description="Protein kinase" evidence="1">
    <location>
        <begin position="1"/>
        <end position="141"/>
    </location>
</feature>
<dbReference type="PANTHER" id="PTHR44329:SF214">
    <property type="entry name" value="PROTEIN KINASE DOMAIN-CONTAINING PROTEIN"/>
    <property type="match status" value="1"/>
</dbReference>
<evidence type="ECO:0000259" key="1">
    <source>
        <dbReference type="PROSITE" id="PS50011"/>
    </source>
</evidence>
<dbReference type="Gene3D" id="1.10.510.10">
    <property type="entry name" value="Transferase(Phosphotransferase) domain 1"/>
    <property type="match status" value="1"/>
</dbReference>
<organism evidence="2 3">
    <name type="scientific">Tetrabaena socialis</name>
    <dbReference type="NCBI Taxonomy" id="47790"/>
    <lineage>
        <taxon>Eukaryota</taxon>
        <taxon>Viridiplantae</taxon>
        <taxon>Chlorophyta</taxon>
        <taxon>core chlorophytes</taxon>
        <taxon>Chlorophyceae</taxon>
        <taxon>CS clade</taxon>
        <taxon>Chlamydomonadales</taxon>
        <taxon>Tetrabaenaceae</taxon>
        <taxon>Tetrabaena</taxon>
    </lineage>
</organism>
<evidence type="ECO:0000313" key="2">
    <source>
        <dbReference type="EMBL" id="PNH06330.1"/>
    </source>
</evidence>
<dbReference type="PROSITE" id="PS50011">
    <property type="entry name" value="PROTEIN_KINASE_DOM"/>
    <property type="match status" value="1"/>
</dbReference>
<dbReference type="InterPro" id="IPR011009">
    <property type="entry name" value="Kinase-like_dom_sf"/>
</dbReference>
<sequence length="158" mass="17278">MTIGRMHSSAYSAPELVRHGHTGYKQVLWERDVYACGVLLWELAVGLPLPELLSRPEGRRVHAWLRAQAEPGALAQALPPELLEWPHWGGEGGPCESCDSNSSPQAWWWSRLAGLAGECLREQPAERPSCAQLCAHLKGLLIAARKSGTADGASRHEV</sequence>
<dbReference type="InterPro" id="IPR051681">
    <property type="entry name" value="Ser/Thr_Kinases-Pseudokinases"/>
</dbReference>
<dbReference type="OrthoDB" id="547797at2759"/>
<dbReference type="InterPro" id="IPR000719">
    <property type="entry name" value="Prot_kinase_dom"/>
</dbReference>
<dbReference type="GO" id="GO:0004674">
    <property type="term" value="F:protein serine/threonine kinase activity"/>
    <property type="evidence" value="ECO:0007669"/>
    <property type="project" value="TreeGrafter"/>
</dbReference>
<reference evidence="2 3" key="1">
    <citation type="journal article" date="2017" name="Mol. Biol. Evol.">
        <title>The 4-celled Tetrabaena socialis nuclear genome reveals the essential components for genetic control of cell number at the origin of multicellularity in the volvocine lineage.</title>
        <authorList>
            <person name="Featherston J."/>
            <person name="Arakaki Y."/>
            <person name="Hanschen E.R."/>
            <person name="Ferris P.J."/>
            <person name="Michod R.E."/>
            <person name="Olson B.J.S.C."/>
            <person name="Nozaki H."/>
            <person name="Durand P.M."/>
        </authorList>
    </citation>
    <scope>NUCLEOTIDE SEQUENCE [LARGE SCALE GENOMIC DNA]</scope>
    <source>
        <strain evidence="2 3">NIES-571</strain>
    </source>
</reference>
<keyword evidence="3" id="KW-1185">Reference proteome</keyword>
<dbReference type="GO" id="GO:0005524">
    <property type="term" value="F:ATP binding"/>
    <property type="evidence" value="ECO:0007669"/>
    <property type="project" value="InterPro"/>
</dbReference>
<dbReference type="EMBL" id="PGGS01000243">
    <property type="protein sequence ID" value="PNH06330.1"/>
    <property type="molecule type" value="Genomic_DNA"/>
</dbReference>
<proteinExistence type="predicted"/>
<dbReference type="AlphaFoldDB" id="A0A2J8A1E5"/>
<name>A0A2J8A1E5_9CHLO</name>
<accession>A0A2J8A1E5</accession>
<comment type="caution">
    <text evidence="2">The sequence shown here is derived from an EMBL/GenBank/DDBJ whole genome shotgun (WGS) entry which is preliminary data.</text>
</comment>